<dbReference type="PANTHER" id="PTHR35767:SF1">
    <property type="entry name" value="HAPLESS PROTEIN"/>
    <property type="match status" value="1"/>
</dbReference>
<dbReference type="AlphaFoldDB" id="A0AAV6WBB3"/>
<name>A0AAV6WBB3_9LAMI</name>
<organism evidence="2 3">
    <name type="scientific">Buddleja alternifolia</name>
    <dbReference type="NCBI Taxonomy" id="168488"/>
    <lineage>
        <taxon>Eukaryota</taxon>
        <taxon>Viridiplantae</taxon>
        <taxon>Streptophyta</taxon>
        <taxon>Embryophyta</taxon>
        <taxon>Tracheophyta</taxon>
        <taxon>Spermatophyta</taxon>
        <taxon>Magnoliopsida</taxon>
        <taxon>eudicotyledons</taxon>
        <taxon>Gunneridae</taxon>
        <taxon>Pentapetalae</taxon>
        <taxon>asterids</taxon>
        <taxon>lamiids</taxon>
        <taxon>Lamiales</taxon>
        <taxon>Scrophulariaceae</taxon>
        <taxon>Buddlejeae</taxon>
        <taxon>Buddleja</taxon>
    </lineage>
</organism>
<dbReference type="EMBL" id="WHWC01000018">
    <property type="protein sequence ID" value="KAG8365206.1"/>
    <property type="molecule type" value="Genomic_DNA"/>
</dbReference>
<dbReference type="Proteomes" id="UP000826271">
    <property type="component" value="Unassembled WGS sequence"/>
</dbReference>
<feature type="compositionally biased region" description="Polar residues" evidence="1">
    <location>
        <begin position="462"/>
        <end position="479"/>
    </location>
</feature>
<feature type="compositionally biased region" description="Basic and acidic residues" evidence="1">
    <location>
        <begin position="10"/>
        <end position="37"/>
    </location>
</feature>
<feature type="region of interest" description="Disordered" evidence="1">
    <location>
        <begin position="1"/>
        <end position="72"/>
    </location>
</feature>
<feature type="region of interest" description="Disordered" evidence="1">
    <location>
        <begin position="158"/>
        <end position="184"/>
    </location>
</feature>
<accession>A0AAV6WBB3</accession>
<reference evidence="2" key="1">
    <citation type="submission" date="2019-10" db="EMBL/GenBank/DDBJ databases">
        <authorList>
            <person name="Zhang R."/>
            <person name="Pan Y."/>
            <person name="Wang J."/>
            <person name="Ma R."/>
            <person name="Yu S."/>
        </authorList>
    </citation>
    <scope>NUCLEOTIDE SEQUENCE</scope>
    <source>
        <strain evidence="2">LA-IB0</strain>
        <tissue evidence="2">Leaf</tissue>
    </source>
</reference>
<proteinExistence type="predicted"/>
<evidence type="ECO:0000313" key="2">
    <source>
        <dbReference type="EMBL" id="KAG8365206.1"/>
    </source>
</evidence>
<evidence type="ECO:0000256" key="1">
    <source>
        <dbReference type="SAM" id="MobiDB-lite"/>
    </source>
</evidence>
<protein>
    <submittedName>
        <fullName evidence="2">Uncharacterized protein</fullName>
    </submittedName>
</protein>
<feature type="compositionally biased region" description="Polar residues" evidence="1">
    <location>
        <begin position="822"/>
        <end position="840"/>
    </location>
</feature>
<feature type="compositionally biased region" description="Polar residues" evidence="1">
    <location>
        <begin position="159"/>
        <end position="172"/>
    </location>
</feature>
<feature type="region of interest" description="Disordered" evidence="1">
    <location>
        <begin position="456"/>
        <end position="479"/>
    </location>
</feature>
<feature type="compositionally biased region" description="Basic and acidic residues" evidence="1">
    <location>
        <begin position="576"/>
        <end position="587"/>
    </location>
</feature>
<keyword evidence="3" id="KW-1185">Reference proteome</keyword>
<feature type="region of interest" description="Disordered" evidence="1">
    <location>
        <begin position="90"/>
        <end position="116"/>
    </location>
</feature>
<dbReference type="PANTHER" id="PTHR35767">
    <property type="entry name" value="HAPLESS PROTEIN"/>
    <property type="match status" value="1"/>
</dbReference>
<evidence type="ECO:0000313" key="3">
    <source>
        <dbReference type="Proteomes" id="UP000826271"/>
    </source>
</evidence>
<gene>
    <name evidence="2" type="ORF">BUALT_Bualt18G0080300</name>
</gene>
<feature type="region of interest" description="Disordered" evidence="1">
    <location>
        <begin position="573"/>
        <end position="607"/>
    </location>
</feature>
<feature type="compositionally biased region" description="Polar residues" evidence="1">
    <location>
        <begin position="94"/>
        <end position="108"/>
    </location>
</feature>
<sequence length="851" mass="94541">MDRSQVNNGEQRKFPPEKGYEKEDLTQPLEGCDKMGTDDFGMIKPWVGSKRTGLRKKSNPEHETQHPNKAIKNMRLKGCLSSQGDKFIKRSRDLSSPISSDENPLLSSETRERKENLSCNSHDEYMELPRLRKRQGFSLSESRDFHGKKNHMVREHYTHSPNGIENHTSSQSSKKKRISTGSTVNAHRSLISTRGKEFTPLKETSLDRAILSEGKKFSSSRKNLLSESKKNLGRKQLDLKKRKLHYMSESDEEAVVSRSANDGLSKNAVQKEASGKSSINKCRVLKIRKKSGFFVKMAKEGEMALKGSVKSREFENHGVGKNVDSLEGKNVQDAIKEVEIHEKIVCEPTTNVPDGEAFVDLSKSLNPEFAVLGAEREMFCGDKVGEELVTSNAHLIAEINANEGQGDYFVDVDPIPIPGPPGSFLPSPGRMGSEELQGNSSLTTCRIHSSEDDHELVDMDSSDSPISATSVVSNSVQTQRGISEDRIDLVAENSIRFEGKQKVDEPRANSFFSETSPLGLKNSQPCCCSRKEGVLQSGEESQLLRRRTMTSLPSIAKMGDDPMKKLYDYNLSSETLPEKEQTPEPKKVVANSTTGYCESPSPSTPNPILRLMGKNLMVVNRDENMSPPQIWPTRSNMVNDYPNLRSCIDNGVSSGNIQKGYSFHHTSSRGPPVYDDMQTCIPGQHFSFSSIQDNFGRNFTSSVECHEFGGGPGLTRDQLGSKMRQDNHVTYEGEKTRTPPMKEIIVIDDSPEDENMEAGVSRDGISGSMVLGYDTRRVINPIYSYPTRYYPITSGSQMVRNANIQMLPPSKGGIDAKWNCTGEGSRTPHPNSLTSSTGHPRSSLYFSHGFP</sequence>
<feature type="region of interest" description="Disordered" evidence="1">
    <location>
        <begin position="815"/>
        <end position="851"/>
    </location>
</feature>
<comment type="caution">
    <text evidence="2">The sequence shown here is derived from an EMBL/GenBank/DDBJ whole genome shotgun (WGS) entry which is preliminary data.</text>
</comment>